<feature type="transmembrane region" description="Helical" evidence="6">
    <location>
        <begin position="128"/>
        <end position="149"/>
    </location>
</feature>
<evidence type="ECO:0000256" key="3">
    <source>
        <dbReference type="ARBA" id="ARBA00022692"/>
    </source>
</evidence>
<dbReference type="Pfam" id="PF09335">
    <property type="entry name" value="VTT_dom"/>
    <property type="match status" value="1"/>
</dbReference>
<comment type="caution">
    <text evidence="8">The sequence shown here is derived from an EMBL/GenBank/DDBJ whole genome shotgun (WGS) entry which is preliminary data.</text>
</comment>
<feature type="transmembrane region" description="Helical" evidence="6">
    <location>
        <begin position="161"/>
        <end position="182"/>
    </location>
</feature>
<evidence type="ECO:0000256" key="1">
    <source>
        <dbReference type="ARBA" id="ARBA00004651"/>
    </source>
</evidence>
<comment type="subcellular location">
    <subcellularLocation>
        <location evidence="1 6">Cell membrane</location>
        <topology evidence="1 6">Multi-pass membrane protein</topology>
    </subcellularLocation>
</comment>
<evidence type="ECO:0000313" key="9">
    <source>
        <dbReference type="Proteomes" id="UP000242502"/>
    </source>
</evidence>
<keyword evidence="4 6" id="KW-1133">Transmembrane helix</keyword>
<accession>A0A1D2QSJ2</accession>
<keyword evidence="2 6" id="KW-1003">Cell membrane</keyword>
<dbReference type="PANTHER" id="PTHR12677:SF59">
    <property type="entry name" value="GOLGI APPARATUS MEMBRANE PROTEIN TVP38-RELATED"/>
    <property type="match status" value="1"/>
</dbReference>
<dbReference type="Proteomes" id="UP000242502">
    <property type="component" value="Unassembled WGS sequence"/>
</dbReference>
<protein>
    <recommendedName>
        <fullName evidence="6">TVP38/TMEM64 family membrane protein</fullName>
    </recommendedName>
</protein>
<dbReference type="STRING" id="62101.AB835_03345"/>
<reference evidence="8 9" key="1">
    <citation type="journal article" date="2016" name="Appl. Environ. Microbiol.">
        <title>Lack of Overt Genome Reduction in the Bryostatin-Producing Bryozoan Symbiont "Candidatus Endobugula sertula".</title>
        <authorList>
            <person name="Miller I.J."/>
            <person name="Vanee N."/>
            <person name="Fong S.S."/>
            <person name="Lim-Fong G.E."/>
            <person name="Kwan J.C."/>
        </authorList>
    </citation>
    <scope>NUCLEOTIDE SEQUENCE [LARGE SCALE GENOMIC DNA]</scope>
    <source>
        <strain evidence="8">AB1-4</strain>
    </source>
</reference>
<dbReference type="EMBL" id="MDLC01000008">
    <property type="protein sequence ID" value="ODS24490.1"/>
    <property type="molecule type" value="Genomic_DNA"/>
</dbReference>
<keyword evidence="5 6" id="KW-0472">Membrane</keyword>
<feature type="domain" description="VTT" evidence="7">
    <location>
        <begin position="66"/>
        <end position="184"/>
    </location>
</feature>
<evidence type="ECO:0000256" key="2">
    <source>
        <dbReference type="ARBA" id="ARBA00022475"/>
    </source>
</evidence>
<evidence type="ECO:0000313" key="8">
    <source>
        <dbReference type="EMBL" id="ODS24490.1"/>
    </source>
</evidence>
<keyword evidence="3 6" id="KW-0812">Transmembrane</keyword>
<dbReference type="AlphaFoldDB" id="A0A1D2QSJ2"/>
<evidence type="ECO:0000256" key="4">
    <source>
        <dbReference type="ARBA" id="ARBA00022989"/>
    </source>
</evidence>
<feature type="transmembrane region" description="Helical" evidence="6">
    <location>
        <begin position="51"/>
        <end position="79"/>
    </location>
</feature>
<evidence type="ECO:0000256" key="5">
    <source>
        <dbReference type="ARBA" id="ARBA00023136"/>
    </source>
</evidence>
<organism evidence="8 9">
    <name type="scientific">Candidatus Endobugula sertula</name>
    <name type="common">Bugula neritina bacterial symbiont</name>
    <dbReference type="NCBI Taxonomy" id="62101"/>
    <lineage>
        <taxon>Bacteria</taxon>
        <taxon>Pseudomonadati</taxon>
        <taxon>Pseudomonadota</taxon>
        <taxon>Gammaproteobacteria</taxon>
        <taxon>Cellvibrionales</taxon>
        <taxon>Cellvibrionaceae</taxon>
        <taxon>Candidatus Endobugula</taxon>
    </lineage>
</organism>
<dbReference type="PANTHER" id="PTHR12677">
    <property type="entry name" value="GOLGI APPARATUS MEMBRANE PROTEIN TVP38-RELATED"/>
    <property type="match status" value="1"/>
</dbReference>
<evidence type="ECO:0000259" key="7">
    <source>
        <dbReference type="Pfam" id="PF09335"/>
    </source>
</evidence>
<comment type="similarity">
    <text evidence="6">Belongs to the TVP38/TMEM64 family.</text>
</comment>
<gene>
    <name evidence="8" type="ORF">AB835_03345</name>
</gene>
<dbReference type="GO" id="GO:0005886">
    <property type="term" value="C:plasma membrane"/>
    <property type="evidence" value="ECO:0007669"/>
    <property type="project" value="UniProtKB-SubCell"/>
</dbReference>
<feature type="transmembrane region" description="Helical" evidence="6">
    <location>
        <begin position="85"/>
        <end position="107"/>
    </location>
</feature>
<dbReference type="InterPro" id="IPR015414">
    <property type="entry name" value="TMEM64"/>
</dbReference>
<proteinExistence type="inferred from homology"/>
<dbReference type="InterPro" id="IPR032816">
    <property type="entry name" value="VTT_dom"/>
</dbReference>
<feature type="transmembrane region" description="Helical" evidence="6">
    <location>
        <begin position="6"/>
        <end position="39"/>
    </location>
</feature>
<evidence type="ECO:0000256" key="6">
    <source>
        <dbReference type="RuleBase" id="RU366058"/>
    </source>
</evidence>
<sequence length="239" mass="26674">MSYQHYLSLLVLVITSAVIVVGVIAILASLGVGVYVSLFFEWLVQQGNSAMFIFILVDCLVIVLLLPGLVFTVGAGFIFGFFQGFFVIICGTTLGACLAFSISRYLFSNDVKRYLREHKKFRMINYELVAEGWKIILLSRLIPFFPFKLSNYFFGAASFKIVDFILGTVVGIIPITAFNVYVGSIASDISDVVTMDPVRTSPFSLWFYGGGLVMGIVMISYIFHLSQKSLTKFNRKNHV</sequence>
<feature type="transmembrane region" description="Helical" evidence="6">
    <location>
        <begin position="203"/>
        <end position="223"/>
    </location>
</feature>
<name>A0A1D2QSJ2_9GAMM</name>